<dbReference type="GO" id="GO:0009570">
    <property type="term" value="C:chloroplast stroma"/>
    <property type="evidence" value="ECO:0007669"/>
    <property type="project" value="UniProtKB-SubCell"/>
</dbReference>
<dbReference type="SMART" id="SM00382">
    <property type="entry name" value="AAA"/>
    <property type="match status" value="1"/>
</dbReference>
<dbReference type="PANTHER" id="PTHR33078">
    <property type="entry name" value="PROTEIN YCF2-RELATED"/>
    <property type="match status" value="1"/>
</dbReference>
<dbReference type="RefSeq" id="YP_009926718.1">
    <property type="nucleotide sequence ID" value="NC_050684.1"/>
</dbReference>
<feature type="transmembrane region" description="Helical" evidence="7">
    <location>
        <begin position="1269"/>
        <end position="1291"/>
    </location>
</feature>
<proteinExistence type="inferred from homology"/>
<evidence type="ECO:0000256" key="1">
    <source>
        <dbReference type="ARBA" id="ARBA00002329"/>
    </source>
</evidence>
<dbReference type="InterPro" id="IPR003593">
    <property type="entry name" value="AAA+_ATPase"/>
</dbReference>
<dbReference type="HAMAP" id="MF_01330">
    <property type="entry name" value="Ycf2"/>
    <property type="match status" value="1"/>
</dbReference>
<dbReference type="PANTHER" id="PTHR33078:SF97">
    <property type="entry name" value="ATPASE AAA-TYPE CORE DOMAIN-CONTAINING PROTEIN"/>
    <property type="match status" value="1"/>
</dbReference>
<dbReference type="GeneID" id="59143334"/>
<sequence>MKKNQLQLWLFELREILREVKNSDYLVDSLAQLNSVGSFIKNFFNQERFIKLLDPRIFSIILSRNSWSIRLSLKDSKRNINFTIKSIVLFILVFLIYRISNRKMVESKNLYLTGLLPIPMNYIGPVSDGPRIDRLEESFWSSNINRLIVSLLYLPKGKKISENSFLDPKESTWVLPITQKCIMSESNWGSQWWRNWVGKRRDSSCKISKETVAAIEISFKEKDIKYREFVFVYYMDDTNPKDPDWEFFDHLSPRKKRNRINLNSGQLFEILVKDSICYLMFAFRKKIPIEVESFFKQQGARSTIQSNDIEQVSHLFARKKLAISLPNCAQFNMWQFYQDLFLSWGNNRYESDFLRILLDKVCKDRFFSKVRNISSNIQYDSTRSSFLQGRDSSQLEGSFDQSRNLVDSISNMSTPGLAYHTLINQRKIQQLKKRSILWDRSFLQTERTEIESDRFTKFLSGYSSMSRLFTEGDKWSELYMVSNPTARSTRDHKHKTTNNEKYVSFAPYRRAENKEMVNLFKIIPYLQKTVSIHPISSDKISLLNKNLFLDLFHLFHDRNGGEYILHHYVESEKRFKEIVNLFTLSITEPDLVYHKGFSFFIDAYGWDRKQFLNEVFNSRDESKTKSLLVLPPIFYEENKPFYRKIRKEIVVFASNKIMEAVNQYGLIRNMIQIQYSTYGYIRNALNQFFFILMNRSDPNFEYGIKGGLAIGNDTLNNRTIMKYRINRHLSNLKQSRKKWFDLLIFLSKTERSMNWDPNAYRYKWSNGSKNFQEHFISEQKSRFLFQVQVVFDQLRINQYSIDWSKVIDKKDLSKLLLFLSRSLLLFSKSLRFFFVSFGNIPINGSEINIYELKGPNDQLCNQLLEGIGLQIVHLKKLKPFLLEDHDTSQKSKSLINRNESASASPPKRMIDSFYTRKNRIKSFDNTDSSYFSMIYHDQDNWLNPVKPFQRSSLISSFYKATRLQFLNNLQQFGFYCKKRFPFYVEKARIKNSDLIYEQFLNTLFIGNKIFSLCGGKKKHAFLERDAISAIESLVSNIFIPKDFYDFTIRYDPFVRSAIYSIADISGTPLKEEQIVNLERTYCQPLSDMNLSDSEGKNLHQYLNFNFNMGLFNLNMDLIHVPSENRKKRKRSLFPKKKKCVEIEKEQMYRTFLSRWNLFKTYMPWFFTLTGYKYLNSIVFDTFSELLPILLSISKTKNVSTFNDIMLRSYISWRSLNKPPLWDLGMRGRTEIPRKIFHNLLLSQEMIDRNQNNESPLISTHLRLTNVRELLYLILFLLLVTGYLVYTHLLVVSRTYSKLQTEFEKIKMMESCKIKIEVQILRDNYPPFGFRSFSSWFGNLFLFFLEKSRVRFCTKFIWNCLWEFREQLLGKPDPYLSSSGSGSSFYCGFEPDDEGKFLHTNLMDIIRSVPMPKPLAISRFLINTRHMSHVSREIFLWSSLSKDEQSNEGFMEAVLLNSDLRIDDRQRKLFFNVLNITAETRIDQILLSLTHSDHLSKNDLAYQMVEEPGVVSLRYLVDINKKYLMNYEFNTSCLAERRIFLANYHTITYSAETLCRANSSHFRSHGKPKPFSLRLASSPPRGILLIGSMGTGRSYLVKSLAANSYVPFITVSLSNMVTEELFRYEWIDELITAQDVENYEEWLDEANEWYNRVLWGDGDNQESSFIDSIISKNGEYIPEDDIPEIFNSNKYDFRKFIEYEWVKEVLLYINDCNPSNFDFDNFLMHVQFEFAKAMSPCIVWIPNVHEIDPNKNNYLSFGLLVNYLSGDCERSSMVDSEGYSTGNTLVFASTHIPQKVHPALIAPNRFSTCIKIRKLLIPQQRKHFFTLSRTKGFHLEKKMFHNKGFGSITTGSTIQDLLALTDEVLSISIRQKKLIIDTDMIRSALHRQTWDFRTHVRSVPDHGIFFYQIGRAVAQNLFLSDCPIDPISIYIKNKSYTEGDSHLYKWYFELGKSMKKITILLYLLSCSAGLVAQGLWSPPGPENVIANYGLTENDSDLVHGLLEIESALLGSLHTEKDFNLFDNDRVPLLLRPEPRGPLDVMQNGFCSILDNKEIHGLKSKDGQEGEDFDLQNKNIKDLFVNSLLSNIGWAPRIWRPWLFLFDYIGRSNELGFPYWAGAFRDNRVIYEKKGPFRNLDLEYDDRDMYFDDFDRDAEENKYELQDIYNPQDHYDDNDNYKYIHPEDEDREEKMEESKSLGEFLERKAKARDIDKEGKELVREAKLERDKHIMKLLMSGPADHPINARFSQEEGFFRRNQFIWDPADPIFFILTDQPLSSVFSNRKLEVNDEEMLKGIFFLVSYSYKGRSRNSMDISKNIFFKKRKLEIVEHLIDQQIWLKKNSSLSLPNRYGSLRSNTLYESYQYLSNLFLSNGTLLDQMIKALLRKGWLFPDEMKIQLD</sequence>
<keyword evidence="7" id="KW-0812">Transmembrane</keyword>
<evidence type="ECO:0000256" key="2">
    <source>
        <dbReference type="ARBA" id="ARBA00009361"/>
    </source>
</evidence>
<geneLocation type="plastid" evidence="9"/>
<dbReference type="GO" id="GO:0016887">
    <property type="term" value="F:ATP hydrolysis activity"/>
    <property type="evidence" value="ECO:0007669"/>
    <property type="project" value="InterPro"/>
</dbReference>
<keyword evidence="4 6" id="KW-0547">Nucleotide-binding</keyword>
<dbReference type="GO" id="GO:0005524">
    <property type="term" value="F:ATP binding"/>
    <property type="evidence" value="ECO:0007669"/>
    <property type="project" value="UniProtKB-KW"/>
</dbReference>
<feature type="transmembrane region" description="Helical" evidence="7">
    <location>
        <begin position="80"/>
        <end position="99"/>
    </location>
</feature>
<evidence type="ECO:0000259" key="8">
    <source>
        <dbReference type="SMART" id="SM00382"/>
    </source>
</evidence>
<keyword evidence="7" id="KW-0472">Membrane</keyword>
<dbReference type="Pfam" id="PF00004">
    <property type="entry name" value="AAA"/>
    <property type="match status" value="1"/>
</dbReference>
<comment type="function">
    <text evidence="1 6">Probable ATPase of unknown function. Its presence in a non-photosynthetic plant (Epifagus virginiana) and experiments in tobacco indicate that it has an essential function which is probably not related to photosynthesis.</text>
</comment>
<dbReference type="InterPro" id="IPR008543">
    <property type="entry name" value="Uncharacterised_Ycf2"/>
</dbReference>
<evidence type="ECO:0000256" key="7">
    <source>
        <dbReference type="SAM" id="Phobius"/>
    </source>
</evidence>
<keyword evidence="7" id="KW-1133">Transmembrane helix</keyword>
<keyword evidence="3 9" id="KW-0934">Plastid</keyword>
<feature type="binding site" evidence="6">
    <location>
        <begin position="1586"/>
        <end position="1593"/>
    </location>
    <ligand>
        <name>ATP</name>
        <dbReference type="ChEBI" id="CHEBI:30616"/>
    </ligand>
</feature>
<evidence type="ECO:0000256" key="3">
    <source>
        <dbReference type="ARBA" id="ARBA00022640"/>
    </source>
</evidence>
<dbReference type="InterPro" id="IPR003959">
    <property type="entry name" value="ATPase_AAA_core"/>
</dbReference>
<comment type="similarity">
    <text evidence="2 6">Belongs to the Ycf2 family.</text>
</comment>
<dbReference type="InterPro" id="IPR027417">
    <property type="entry name" value="P-loop_NTPase"/>
</dbReference>
<organism evidence="9">
    <name type="scientific">Lophopyxis maingayi</name>
    <dbReference type="NCBI Taxonomy" id="125041"/>
    <lineage>
        <taxon>Eukaryota</taxon>
        <taxon>Viridiplantae</taxon>
        <taxon>Streptophyta</taxon>
        <taxon>Embryophyta</taxon>
        <taxon>Tracheophyta</taxon>
        <taxon>Spermatophyta</taxon>
        <taxon>Magnoliopsida</taxon>
        <taxon>eudicotyledons</taxon>
        <taxon>Gunneridae</taxon>
        <taxon>Pentapetalae</taxon>
        <taxon>rosids</taxon>
        <taxon>fabids</taxon>
        <taxon>Malpighiales</taxon>
        <taxon>Lophopyxidaceae</taxon>
        <taxon>Lophopyxis</taxon>
    </lineage>
</organism>
<accession>A0A7G8QE02</accession>
<dbReference type="Gene3D" id="3.40.50.300">
    <property type="entry name" value="P-loop containing nucleotide triphosphate hydrolases"/>
    <property type="match status" value="2"/>
</dbReference>
<dbReference type="EMBL" id="MN504795">
    <property type="protein sequence ID" value="QNK05010.1"/>
    <property type="molecule type" value="Genomic_DNA"/>
</dbReference>
<dbReference type="SUPFAM" id="SSF52540">
    <property type="entry name" value="P-loop containing nucleoside triphosphate hydrolases"/>
    <property type="match status" value="1"/>
</dbReference>
<reference evidence="9" key="1">
    <citation type="submission" date="2019-09" db="EMBL/GenBank/DDBJ databases">
        <authorList>
            <person name="Jin D.-M."/>
            <person name="Gan L."/>
            <person name="Yang J.-B."/>
            <person name="Jin J.-J."/>
            <person name="Yi T.-S."/>
        </authorList>
    </citation>
    <scope>NUCLEOTIDE SEQUENCE</scope>
</reference>
<evidence type="ECO:0000256" key="6">
    <source>
        <dbReference type="HAMAP-Rule" id="MF_01330"/>
    </source>
</evidence>
<dbReference type="Gene3D" id="1.10.8.60">
    <property type="match status" value="1"/>
</dbReference>
<reference evidence="9" key="2">
    <citation type="journal article" date="2020" name="Front. Plant Sci.">
        <title>The Loss of the Inverted Repeat in the Putranjivoid Clade of Malpighiales.</title>
        <authorList>
            <person name="Jin D.M."/>
            <person name="Wicke S."/>
            <person name="Gan L."/>
            <person name="Yang J.B."/>
            <person name="Jin J.J."/>
            <person name="Yi T.S."/>
        </authorList>
    </citation>
    <scope>NUCLEOTIDE SEQUENCE</scope>
</reference>
<evidence type="ECO:0000313" key="9">
    <source>
        <dbReference type="EMBL" id="QNK05010.1"/>
    </source>
</evidence>
<name>A0A7G8QE02_9ROSI</name>
<dbReference type="InterPro" id="IPR056777">
    <property type="entry name" value="Ycf2_N"/>
</dbReference>
<evidence type="ECO:0000256" key="5">
    <source>
        <dbReference type="ARBA" id="ARBA00022840"/>
    </source>
</evidence>
<keyword evidence="5 6" id="KW-0067">ATP-binding</keyword>
<gene>
    <name evidence="6 9" type="primary">ycf2</name>
</gene>
<feature type="domain" description="AAA+ ATPase" evidence="8">
    <location>
        <begin position="1578"/>
        <end position="1815"/>
    </location>
</feature>
<protein>
    <recommendedName>
        <fullName evidence="6">Protein Ycf2</fullName>
    </recommendedName>
</protein>
<evidence type="ECO:0000256" key="4">
    <source>
        <dbReference type="ARBA" id="ARBA00022741"/>
    </source>
</evidence>
<comment type="subcellular location">
    <subcellularLocation>
        <location evidence="6">Plastid</location>
        <location evidence="6">Chloroplast stroma</location>
    </subcellularLocation>
</comment>
<dbReference type="Pfam" id="PF05695">
    <property type="entry name" value="Ycf2"/>
    <property type="match status" value="1"/>
</dbReference>